<dbReference type="Pfam" id="PF13151">
    <property type="entry name" value="DUF3990"/>
    <property type="match status" value="1"/>
</dbReference>
<dbReference type="InterPro" id="IPR025051">
    <property type="entry name" value="DUF3990"/>
</dbReference>
<keyword evidence="2" id="KW-1185">Reference proteome</keyword>
<dbReference type="RefSeq" id="WP_219433599.1">
    <property type="nucleotide sequence ID" value="NZ_JAHXCP010000013.1"/>
</dbReference>
<reference evidence="1 2" key="1">
    <citation type="submission" date="2021-07" db="EMBL/GenBank/DDBJ databases">
        <title>Genomic diversity and antimicrobial resistance of Prevotella spp. isolated from chronic lung disease airways.</title>
        <authorList>
            <person name="Webb K.A."/>
            <person name="Olagoke O.S."/>
            <person name="Baird T."/>
            <person name="Neill J."/>
            <person name="Pham A."/>
            <person name="Wells T.J."/>
            <person name="Ramsay K.A."/>
            <person name="Bell S.C."/>
            <person name="Sarovich D.S."/>
            <person name="Price E.P."/>
        </authorList>
    </citation>
    <scope>NUCLEOTIDE SEQUENCE [LARGE SCALE GENOMIC DNA]</scope>
    <source>
        <strain evidence="1 2">SCHI0027.S.6</strain>
    </source>
</reference>
<sequence>MKLYHSSNTSIEQPDTLHSRKYLDFGCGFYLTSIYDQAVRYAQRFKRRGNEAWLNTYELNLADEAQWIIKKFGSYDQEWLDFVAQCRDGKDSCNYDMVVGGIANDKVILTLDRYFMGELSQEEALGLLKFEKPNIQYCIRSEKMLRTCLVFIGSEKI</sequence>
<organism evidence="1 2">
    <name type="scientific">Prevotella melaninogenica</name>
    <dbReference type="NCBI Taxonomy" id="28132"/>
    <lineage>
        <taxon>Bacteria</taxon>
        <taxon>Pseudomonadati</taxon>
        <taxon>Bacteroidota</taxon>
        <taxon>Bacteroidia</taxon>
        <taxon>Bacteroidales</taxon>
        <taxon>Prevotellaceae</taxon>
        <taxon>Prevotella</taxon>
    </lineage>
</organism>
<comment type="caution">
    <text evidence="1">The sequence shown here is derived from an EMBL/GenBank/DDBJ whole genome shotgun (WGS) entry which is preliminary data.</text>
</comment>
<accession>A0ABS6Y6B9</accession>
<gene>
    <name evidence="1" type="ORF">KZO77_08240</name>
</gene>
<dbReference type="Proteomes" id="UP000812077">
    <property type="component" value="Unassembled WGS sequence"/>
</dbReference>
<evidence type="ECO:0000313" key="2">
    <source>
        <dbReference type="Proteomes" id="UP000812077"/>
    </source>
</evidence>
<dbReference type="EMBL" id="JAHXCP010000013">
    <property type="protein sequence ID" value="MBW4755035.1"/>
    <property type="molecule type" value="Genomic_DNA"/>
</dbReference>
<evidence type="ECO:0000313" key="1">
    <source>
        <dbReference type="EMBL" id="MBW4755035.1"/>
    </source>
</evidence>
<protein>
    <submittedName>
        <fullName evidence="1">DUF3990 domain-containing protein</fullName>
    </submittedName>
</protein>
<name>A0ABS6Y6B9_9BACT</name>
<proteinExistence type="predicted"/>